<dbReference type="EMBL" id="JAMRXG010000030">
    <property type="protein sequence ID" value="MCM6778921.1"/>
    <property type="molecule type" value="Genomic_DNA"/>
</dbReference>
<protein>
    <submittedName>
        <fullName evidence="2">Flavodoxin family protein</fullName>
    </submittedName>
</protein>
<comment type="caution">
    <text evidence="2">The sequence shown here is derived from an EMBL/GenBank/DDBJ whole genome shotgun (WGS) entry which is preliminary data.</text>
</comment>
<gene>
    <name evidence="2" type="ORF">NDR86_36130</name>
</gene>
<name>A0A9X2EIT8_9NOCA</name>
<dbReference type="Gene3D" id="3.40.50.360">
    <property type="match status" value="1"/>
</dbReference>
<proteinExistence type="predicted"/>
<evidence type="ECO:0000259" key="1">
    <source>
        <dbReference type="PROSITE" id="PS50902"/>
    </source>
</evidence>
<dbReference type="GO" id="GO:0010181">
    <property type="term" value="F:FMN binding"/>
    <property type="evidence" value="ECO:0007669"/>
    <property type="project" value="InterPro"/>
</dbReference>
<dbReference type="Pfam" id="PF00258">
    <property type="entry name" value="Flavodoxin_1"/>
    <property type="match status" value="1"/>
</dbReference>
<evidence type="ECO:0000313" key="3">
    <source>
        <dbReference type="Proteomes" id="UP001139157"/>
    </source>
</evidence>
<dbReference type="RefSeq" id="WP_251918656.1">
    <property type="nucleotide sequence ID" value="NZ_JAMRXG010000030.1"/>
</dbReference>
<sequence>MDPVVSIPYYSGYGHTAVLAGAVRDGASAAGARTHLIDVANISHDDWNALDASEAIVFGAPTYMGAAAAGFWTFAEATSGRWQEQRWKDKLAAGFTNSGGKSGDKLNTLQNFAVLAAQHGMLWISLGLTTGWNSAAGSENDLNRLGFFLGAGAQTFVDAGPDGVHPADIATCEWLGRRVTETTRIFTMGRRVVETAVAD</sequence>
<reference evidence="2" key="1">
    <citation type="submission" date="2022-06" db="EMBL/GenBank/DDBJ databases">
        <title>Novel species in genus nocardia.</title>
        <authorList>
            <person name="Li F."/>
        </authorList>
    </citation>
    <scope>NUCLEOTIDE SEQUENCE</scope>
    <source>
        <strain evidence="2">CDC141</strain>
    </source>
</reference>
<dbReference type="InterPro" id="IPR008254">
    <property type="entry name" value="Flavodoxin/NO_synth"/>
</dbReference>
<dbReference type="AlphaFoldDB" id="A0A9X2EIT8"/>
<dbReference type="PROSITE" id="PS50902">
    <property type="entry name" value="FLAVODOXIN_LIKE"/>
    <property type="match status" value="1"/>
</dbReference>
<dbReference type="GO" id="GO:0003955">
    <property type="term" value="F:NAD(P)H dehydrogenase (quinone) activity"/>
    <property type="evidence" value="ECO:0007669"/>
    <property type="project" value="TreeGrafter"/>
</dbReference>
<dbReference type="SUPFAM" id="SSF52218">
    <property type="entry name" value="Flavoproteins"/>
    <property type="match status" value="1"/>
</dbReference>
<dbReference type="PANTHER" id="PTHR30546">
    <property type="entry name" value="FLAVODOXIN-RELATED PROTEIN WRBA-RELATED"/>
    <property type="match status" value="1"/>
</dbReference>
<dbReference type="InterPro" id="IPR029039">
    <property type="entry name" value="Flavoprotein-like_sf"/>
</dbReference>
<dbReference type="Proteomes" id="UP001139157">
    <property type="component" value="Unassembled WGS sequence"/>
</dbReference>
<dbReference type="GO" id="GO:0016020">
    <property type="term" value="C:membrane"/>
    <property type="evidence" value="ECO:0007669"/>
    <property type="project" value="TreeGrafter"/>
</dbReference>
<organism evidence="2 3">
    <name type="scientific">Nocardia pulmonis</name>
    <dbReference type="NCBI Taxonomy" id="2951408"/>
    <lineage>
        <taxon>Bacteria</taxon>
        <taxon>Bacillati</taxon>
        <taxon>Actinomycetota</taxon>
        <taxon>Actinomycetes</taxon>
        <taxon>Mycobacteriales</taxon>
        <taxon>Nocardiaceae</taxon>
        <taxon>Nocardia</taxon>
    </lineage>
</organism>
<keyword evidence="3" id="KW-1185">Reference proteome</keyword>
<evidence type="ECO:0000313" key="2">
    <source>
        <dbReference type="EMBL" id="MCM6778921.1"/>
    </source>
</evidence>
<dbReference type="PANTHER" id="PTHR30546:SF23">
    <property type="entry name" value="FLAVOPROTEIN-LIKE PROTEIN YCP4-RELATED"/>
    <property type="match status" value="1"/>
</dbReference>
<accession>A0A9X2EIT8</accession>
<feature type="domain" description="Flavodoxin-like" evidence="1">
    <location>
        <begin position="5"/>
        <end position="150"/>
    </location>
</feature>